<evidence type="ECO:0000313" key="1">
    <source>
        <dbReference type="EMBL" id="OGH69290.1"/>
    </source>
</evidence>
<sequence length="137" mass="14871">MTTLKDRIKAAAQQGMKDLAKNKEERMAGLCAGNRLVADEILDGIPAEIQGALGQGKSEAEVYKVMLSDRDPKFAFKPDNDCCTGYLVNNSTERFVCDDLEAAGAKLRFVPVGNDRPTCGFHGFTVVITNLKELADS</sequence>
<accession>A0A1F6MCJ0</accession>
<dbReference type="Proteomes" id="UP000177953">
    <property type="component" value="Unassembled WGS sequence"/>
</dbReference>
<evidence type="ECO:0000313" key="2">
    <source>
        <dbReference type="Proteomes" id="UP000177953"/>
    </source>
</evidence>
<organism evidence="1 2">
    <name type="scientific">Candidatus Magasanikbacteria bacterium RIFCSPHIGHO2_01_FULL_47_8</name>
    <dbReference type="NCBI Taxonomy" id="1798673"/>
    <lineage>
        <taxon>Bacteria</taxon>
        <taxon>Candidatus Magasanikiibacteriota</taxon>
    </lineage>
</organism>
<name>A0A1F6MCJ0_9BACT</name>
<dbReference type="AlphaFoldDB" id="A0A1F6MCJ0"/>
<gene>
    <name evidence="1" type="ORF">A2754_00450</name>
</gene>
<reference evidence="1 2" key="1">
    <citation type="journal article" date="2016" name="Nat. Commun.">
        <title>Thousands of microbial genomes shed light on interconnected biogeochemical processes in an aquifer system.</title>
        <authorList>
            <person name="Anantharaman K."/>
            <person name="Brown C.T."/>
            <person name="Hug L.A."/>
            <person name="Sharon I."/>
            <person name="Castelle C.J."/>
            <person name="Probst A.J."/>
            <person name="Thomas B.C."/>
            <person name="Singh A."/>
            <person name="Wilkins M.J."/>
            <person name="Karaoz U."/>
            <person name="Brodie E.L."/>
            <person name="Williams K.H."/>
            <person name="Hubbard S.S."/>
            <person name="Banfield J.F."/>
        </authorList>
    </citation>
    <scope>NUCLEOTIDE SEQUENCE [LARGE SCALE GENOMIC DNA]</scope>
</reference>
<protein>
    <submittedName>
        <fullName evidence="1">Uncharacterized protein</fullName>
    </submittedName>
</protein>
<proteinExistence type="predicted"/>
<comment type="caution">
    <text evidence="1">The sequence shown here is derived from an EMBL/GenBank/DDBJ whole genome shotgun (WGS) entry which is preliminary data.</text>
</comment>
<dbReference type="EMBL" id="MFPU01000053">
    <property type="protein sequence ID" value="OGH69290.1"/>
    <property type="molecule type" value="Genomic_DNA"/>
</dbReference>